<dbReference type="Gene3D" id="1.10.10.10">
    <property type="entry name" value="Winged helix-like DNA-binding domain superfamily/Winged helix DNA-binding domain"/>
    <property type="match status" value="1"/>
</dbReference>
<dbReference type="InterPro" id="IPR002577">
    <property type="entry name" value="HTH_HxlR"/>
</dbReference>
<keyword evidence="2" id="KW-0238">DNA-binding</keyword>
<reference evidence="5 6" key="1">
    <citation type="submission" date="2019-07" db="EMBL/GenBank/DDBJ databases">
        <title>Genomic Encyclopedia of Archaeal and Bacterial Type Strains, Phase II (KMG-II): from individual species to whole genera.</title>
        <authorList>
            <person name="Goeker M."/>
        </authorList>
    </citation>
    <scope>NUCLEOTIDE SEQUENCE [LARGE SCALE GENOMIC DNA]</scope>
    <source>
        <strain evidence="5 6">ATCC BAA-1854</strain>
    </source>
</reference>
<proteinExistence type="predicted"/>
<dbReference type="RefSeq" id="WP_144914452.1">
    <property type="nucleotide sequence ID" value="NZ_VLLI01000010.1"/>
</dbReference>
<organism evidence="5 6">
    <name type="scientific">Mucilaginibacter frigoritolerans</name>
    <dbReference type="NCBI Taxonomy" id="652788"/>
    <lineage>
        <taxon>Bacteria</taxon>
        <taxon>Pseudomonadati</taxon>
        <taxon>Bacteroidota</taxon>
        <taxon>Sphingobacteriia</taxon>
        <taxon>Sphingobacteriales</taxon>
        <taxon>Sphingobacteriaceae</taxon>
        <taxon>Mucilaginibacter</taxon>
    </lineage>
</organism>
<dbReference type="InterPro" id="IPR036388">
    <property type="entry name" value="WH-like_DNA-bd_sf"/>
</dbReference>
<keyword evidence="1" id="KW-0805">Transcription regulation</keyword>
<evidence type="ECO:0000256" key="1">
    <source>
        <dbReference type="ARBA" id="ARBA00023015"/>
    </source>
</evidence>
<keyword evidence="3" id="KW-0804">Transcription</keyword>
<dbReference type="Proteomes" id="UP000317010">
    <property type="component" value="Unassembled WGS sequence"/>
</dbReference>
<protein>
    <submittedName>
        <fullName evidence="5">HxlR family transcriptional regulator</fullName>
    </submittedName>
</protein>
<dbReference type="SUPFAM" id="SSF46785">
    <property type="entry name" value="Winged helix' DNA-binding domain"/>
    <property type="match status" value="1"/>
</dbReference>
<sequence>MYEKKIPLLLECGLTMTKEVLGGKWKTSLIYAISEGILRPSDLQRAIPGSTKRVLSQQLKELEEFHILNKKIYHQLPPKVEYTLTELGETVLPIIKMMNQWGEHNRIPLETMIKSRSESRAV</sequence>
<dbReference type="AlphaFoldDB" id="A0A562TVH6"/>
<evidence type="ECO:0000256" key="3">
    <source>
        <dbReference type="ARBA" id="ARBA00023163"/>
    </source>
</evidence>
<gene>
    <name evidence="5" type="ORF">JN11_03441</name>
</gene>
<comment type="caution">
    <text evidence="5">The sequence shown here is derived from an EMBL/GenBank/DDBJ whole genome shotgun (WGS) entry which is preliminary data.</text>
</comment>
<dbReference type="GO" id="GO:0003677">
    <property type="term" value="F:DNA binding"/>
    <property type="evidence" value="ECO:0007669"/>
    <property type="project" value="UniProtKB-KW"/>
</dbReference>
<dbReference type="PANTHER" id="PTHR33204:SF29">
    <property type="entry name" value="TRANSCRIPTIONAL REGULATOR"/>
    <property type="match status" value="1"/>
</dbReference>
<dbReference type="PROSITE" id="PS51118">
    <property type="entry name" value="HTH_HXLR"/>
    <property type="match status" value="1"/>
</dbReference>
<dbReference type="OrthoDB" id="8231503at2"/>
<dbReference type="PANTHER" id="PTHR33204">
    <property type="entry name" value="TRANSCRIPTIONAL REGULATOR, MARR FAMILY"/>
    <property type="match status" value="1"/>
</dbReference>
<evidence type="ECO:0000313" key="6">
    <source>
        <dbReference type="Proteomes" id="UP000317010"/>
    </source>
</evidence>
<dbReference type="Pfam" id="PF01638">
    <property type="entry name" value="HxlR"/>
    <property type="match status" value="1"/>
</dbReference>
<name>A0A562TVH6_9SPHI</name>
<evidence type="ECO:0000256" key="2">
    <source>
        <dbReference type="ARBA" id="ARBA00023125"/>
    </source>
</evidence>
<accession>A0A562TVH6</accession>
<evidence type="ECO:0000313" key="5">
    <source>
        <dbReference type="EMBL" id="TWI97619.1"/>
    </source>
</evidence>
<feature type="domain" description="HTH hxlR-type" evidence="4">
    <location>
        <begin position="12"/>
        <end position="110"/>
    </location>
</feature>
<evidence type="ECO:0000259" key="4">
    <source>
        <dbReference type="PROSITE" id="PS51118"/>
    </source>
</evidence>
<keyword evidence="6" id="KW-1185">Reference proteome</keyword>
<dbReference type="InterPro" id="IPR036390">
    <property type="entry name" value="WH_DNA-bd_sf"/>
</dbReference>
<dbReference type="EMBL" id="VLLI01000010">
    <property type="protein sequence ID" value="TWI97619.1"/>
    <property type="molecule type" value="Genomic_DNA"/>
</dbReference>